<dbReference type="GO" id="GO:0005227">
    <property type="term" value="F:calcium-activated cation channel activity"/>
    <property type="evidence" value="ECO:0007669"/>
    <property type="project" value="InterPro"/>
</dbReference>
<dbReference type="InterPro" id="IPR022257">
    <property type="entry name" value="PHM7_ext"/>
</dbReference>
<dbReference type="OrthoDB" id="1076608at2759"/>
<comment type="similarity">
    <text evidence="2">Belongs to the CSC1 (TC 1.A.17) family.</text>
</comment>
<feature type="transmembrane region" description="Helical" evidence="8">
    <location>
        <begin position="49"/>
        <end position="73"/>
    </location>
</feature>
<dbReference type="InterPro" id="IPR027815">
    <property type="entry name" value="CSC1/OSCA1-like_cyt"/>
</dbReference>
<dbReference type="Proteomes" id="UP000235786">
    <property type="component" value="Unassembled WGS sequence"/>
</dbReference>
<sequence length="1063" mass="119423">MTDAILEGFVQYLRRDLNTSNDPRVGSARDNSTSVSPLRATQGTNSPSFATFFTTLIPITVYAVVCFTILFVLRRKFVRVYSPRTILTSLEPHERAQKLPSGWFNWVIPFWKTPDIEVLNRSSLEGYLFLRYLKVLTIICCVGLLLTWPILIPIHALGGMGSQQLDKLTFGNVAHPTWLYAHALTAWVYFGFILYMVSRESVYFINLRQAYLLSPYYANRLSSRTVLFTCVPQQVLDERKLRRIFGDTLKNIWIPRETDDLDQLVREREQTAHRLEKAEIELIKTANAAYQKALKNGHPDIEVKESPRDSREETKEVKISVNPQSPLSPTSPASPREFTREDGTPILRTNYGFTGPDPDVVGSVASQWISAEQRPYHRPIANYGRRVDTIRWTRARLTKLAPKISQLRRQYRKGVNAPIPAAFIEFHSLVDAQSAYQTLAHHSANHMRAEIIGVRPQEIIWSSLSFRWWERIVRRFLIQGFIACMVIFWSLPSILVGMISNIDYLAKEVHFLHWILLLPKIILGLISGLLPSVALSLLMSTVPFILRACARQSGIPTESRVELFVQSSYFVFQVVQVFLVTTLTSAASAAITQIIKDPLSARTLLSTNLPTASNFYISYFILQGLALSATRIVHLLSIFRHQVLPYAGGCPRVIAAKYHRLRKIHWGAVYPVFTNMAVIAISYSLIAPIILGVAAIGLSIIYITYKYNLLYVYSCERDTRGLHYPRALTQTLTGLYLAEVCLVGLFGLKGAYGPVVMTFGLIIFTSLIHVSLNDALSPLLYNLPRTLAAEEELRKLGNPPFLAANLTDVHDTDVPDYEAGGDADAYDSDFDPSDPPAVSHGEQTSRSLAGDIPLPLPVEGADKAITLSTRTLSSLLKKKIDATPIPGLVKLVDFWTPIITPDPNLKQNFVIRWLHPEIFDSYHVLRDRIPAELREMDPSLSYNTSTSTSDPNLSNENENEGGGGNDTNILKDAYSPPSIRQRSPRLWIPRDPAGISRQEVAHSSKVIEMKDEDAWVDEKGRLSVEMDGVVERWVERVGEGGRGGLDKMGRGGMRMSEMDILGL</sequence>
<dbReference type="EMBL" id="KZ613957">
    <property type="protein sequence ID" value="PMD33098.1"/>
    <property type="molecule type" value="Genomic_DNA"/>
</dbReference>
<dbReference type="InterPro" id="IPR032880">
    <property type="entry name" value="CSC1/OSCA1-like_N"/>
</dbReference>
<feature type="compositionally biased region" description="Basic and acidic residues" evidence="7">
    <location>
        <begin position="297"/>
        <end position="318"/>
    </location>
</feature>
<dbReference type="Pfam" id="PF14703">
    <property type="entry name" value="PHM7_cyt"/>
    <property type="match status" value="1"/>
</dbReference>
<organism evidence="13 14">
    <name type="scientific">Hyaloscypha variabilis (strain UAMH 11265 / GT02V1 / F)</name>
    <name type="common">Meliniomyces variabilis</name>
    <dbReference type="NCBI Taxonomy" id="1149755"/>
    <lineage>
        <taxon>Eukaryota</taxon>
        <taxon>Fungi</taxon>
        <taxon>Dikarya</taxon>
        <taxon>Ascomycota</taxon>
        <taxon>Pezizomycotina</taxon>
        <taxon>Leotiomycetes</taxon>
        <taxon>Helotiales</taxon>
        <taxon>Hyaloscyphaceae</taxon>
        <taxon>Hyaloscypha</taxon>
        <taxon>Hyaloscypha variabilis</taxon>
    </lineage>
</organism>
<evidence type="ECO:0000256" key="7">
    <source>
        <dbReference type="SAM" id="MobiDB-lite"/>
    </source>
</evidence>
<dbReference type="PANTHER" id="PTHR13018">
    <property type="entry name" value="PROBABLE MEMBRANE PROTEIN DUF221-RELATED"/>
    <property type="match status" value="1"/>
</dbReference>
<feature type="compositionally biased region" description="Polar residues" evidence="7">
    <location>
        <begin position="29"/>
        <end position="41"/>
    </location>
</feature>
<evidence type="ECO:0000259" key="10">
    <source>
        <dbReference type="Pfam" id="PF12621"/>
    </source>
</evidence>
<feature type="transmembrane region" description="Helical" evidence="8">
    <location>
        <begin position="727"/>
        <end position="746"/>
    </location>
</feature>
<dbReference type="AlphaFoldDB" id="A0A2J6R3L2"/>
<evidence type="ECO:0000313" key="13">
    <source>
        <dbReference type="EMBL" id="PMD33098.1"/>
    </source>
</evidence>
<accession>A0A2J6R3L2</accession>
<feature type="transmembrane region" description="Helical" evidence="8">
    <location>
        <begin position="511"/>
        <end position="538"/>
    </location>
</feature>
<evidence type="ECO:0000313" key="14">
    <source>
        <dbReference type="Proteomes" id="UP000235786"/>
    </source>
</evidence>
<gene>
    <name evidence="13" type="ORF">L207DRAFT_518420</name>
</gene>
<feature type="region of interest" description="Disordered" evidence="7">
    <location>
        <begin position="21"/>
        <end position="41"/>
    </location>
</feature>
<reference evidence="13 14" key="1">
    <citation type="submission" date="2016-04" db="EMBL/GenBank/DDBJ databases">
        <title>A degradative enzymes factory behind the ericoid mycorrhizal symbiosis.</title>
        <authorList>
            <consortium name="DOE Joint Genome Institute"/>
            <person name="Martino E."/>
            <person name="Morin E."/>
            <person name="Grelet G."/>
            <person name="Kuo A."/>
            <person name="Kohler A."/>
            <person name="Daghino S."/>
            <person name="Barry K."/>
            <person name="Choi C."/>
            <person name="Cichocki N."/>
            <person name="Clum A."/>
            <person name="Copeland A."/>
            <person name="Hainaut M."/>
            <person name="Haridas S."/>
            <person name="Labutti K."/>
            <person name="Lindquist E."/>
            <person name="Lipzen A."/>
            <person name="Khouja H.-R."/>
            <person name="Murat C."/>
            <person name="Ohm R."/>
            <person name="Olson A."/>
            <person name="Spatafora J."/>
            <person name="Veneault-Fourrey C."/>
            <person name="Henrissat B."/>
            <person name="Grigoriev I."/>
            <person name="Martin F."/>
            <person name="Perotto S."/>
        </authorList>
    </citation>
    <scope>NUCLEOTIDE SEQUENCE [LARGE SCALE GENOMIC DNA]</scope>
    <source>
        <strain evidence="13 14">F</strain>
    </source>
</reference>
<feature type="region of interest" description="Disordered" evidence="7">
    <location>
        <begin position="937"/>
        <end position="983"/>
    </location>
</feature>
<evidence type="ECO:0000256" key="1">
    <source>
        <dbReference type="ARBA" id="ARBA00004141"/>
    </source>
</evidence>
<feature type="transmembrane region" description="Helical" evidence="8">
    <location>
        <begin position="615"/>
        <end position="636"/>
    </location>
</feature>
<feature type="region of interest" description="Disordered" evidence="7">
    <location>
        <begin position="294"/>
        <end position="353"/>
    </location>
</feature>
<dbReference type="Pfam" id="PF02714">
    <property type="entry name" value="RSN1_7TM"/>
    <property type="match status" value="1"/>
</dbReference>
<dbReference type="GO" id="GO:0005886">
    <property type="term" value="C:plasma membrane"/>
    <property type="evidence" value="ECO:0007669"/>
    <property type="project" value="TreeGrafter"/>
</dbReference>
<dbReference type="InterPro" id="IPR045122">
    <property type="entry name" value="Csc1-like"/>
</dbReference>
<dbReference type="Pfam" id="PF12621">
    <property type="entry name" value="PHM7_ext"/>
    <property type="match status" value="1"/>
</dbReference>
<feature type="compositionally biased region" description="Polar residues" evidence="7">
    <location>
        <begin position="321"/>
        <end position="333"/>
    </location>
</feature>
<feature type="transmembrane region" description="Helical" evidence="8">
    <location>
        <begin position="664"/>
        <end position="683"/>
    </location>
</feature>
<name>A0A2J6R3L2_HYAVF</name>
<feature type="transmembrane region" description="Helical" evidence="8">
    <location>
        <begin position="476"/>
        <end position="499"/>
    </location>
</feature>
<keyword evidence="3" id="KW-0813">Transport</keyword>
<protein>
    <submittedName>
        <fullName evidence="13">DUF221-domain-containing protein</fullName>
    </submittedName>
</protein>
<evidence type="ECO:0000259" key="11">
    <source>
        <dbReference type="Pfam" id="PF13967"/>
    </source>
</evidence>
<feature type="compositionally biased region" description="Polar residues" evidence="7">
    <location>
        <begin position="940"/>
        <end position="954"/>
    </location>
</feature>
<comment type="subcellular location">
    <subcellularLocation>
        <location evidence="1">Membrane</location>
        <topology evidence="1">Multi-pass membrane protein</topology>
    </subcellularLocation>
</comment>
<evidence type="ECO:0000256" key="4">
    <source>
        <dbReference type="ARBA" id="ARBA00022692"/>
    </source>
</evidence>
<proteinExistence type="inferred from homology"/>
<feature type="domain" description="CSC1/OSCA1-like 7TM region" evidence="9">
    <location>
        <begin position="474"/>
        <end position="746"/>
    </location>
</feature>
<feature type="transmembrane region" description="Helical" evidence="8">
    <location>
        <begin position="689"/>
        <end position="707"/>
    </location>
</feature>
<evidence type="ECO:0000256" key="5">
    <source>
        <dbReference type="ARBA" id="ARBA00022989"/>
    </source>
</evidence>
<evidence type="ECO:0000259" key="9">
    <source>
        <dbReference type="Pfam" id="PF02714"/>
    </source>
</evidence>
<keyword evidence="6 8" id="KW-0472">Membrane</keyword>
<feature type="region of interest" description="Disordered" evidence="7">
    <location>
        <begin position="813"/>
        <end position="852"/>
    </location>
</feature>
<keyword evidence="5 8" id="KW-1133">Transmembrane helix</keyword>
<feature type="domain" description="CSC1/OSCA1-like cytosolic" evidence="12">
    <location>
        <begin position="223"/>
        <end position="462"/>
    </location>
</feature>
<feature type="transmembrane region" description="Helical" evidence="8">
    <location>
        <begin position="135"/>
        <end position="158"/>
    </location>
</feature>
<dbReference type="InterPro" id="IPR003864">
    <property type="entry name" value="CSC1/OSCA1-like_7TM"/>
</dbReference>
<feature type="transmembrane region" description="Helical" evidence="8">
    <location>
        <begin position="178"/>
        <end position="198"/>
    </location>
</feature>
<evidence type="ECO:0000256" key="3">
    <source>
        <dbReference type="ARBA" id="ARBA00022448"/>
    </source>
</evidence>
<dbReference type="Pfam" id="PF13967">
    <property type="entry name" value="RSN1_TM"/>
    <property type="match status" value="1"/>
</dbReference>
<keyword evidence="4 8" id="KW-0812">Transmembrane</keyword>
<evidence type="ECO:0000256" key="2">
    <source>
        <dbReference type="ARBA" id="ARBA00007779"/>
    </source>
</evidence>
<feature type="domain" description="10TM putative phosphate transporter extracellular tail" evidence="10">
    <location>
        <begin position="913"/>
        <end position="1025"/>
    </location>
</feature>
<feature type="compositionally biased region" description="Acidic residues" evidence="7">
    <location>
        <begin position="814"/>
        <end position="832"/>
    </location>
</feature>
<feature type="transmembrane region" description="Helical" evidence="8">
    <location>
        <begin position="569"/>
        <end position="595"/>
    </location>
</feature>
<evidence type="ECO:0000256" key="6">
    <source>
        <dbReference type="ARBA" id="ARBA00023136"/>
    </source>
</evidence>
<keyword evidence="14" id="KW-1185">Reference proteome</keyword>
<dbReference type="PANTHER" id="PTHR13018:SF53">
    <property type="entry name" value="DUF221 DOMAIN PROTEIN"/>
    <property type="match status" value="1"/>
</dbReference>
<feature type="domain" description="CSC1/OSCA1-like N-terminal transmembrane" evidence="11">
    <location>
        <begin position="52"/>
        <end position="200"/>
    </location>
</feature>
<evidence type="ECO:0000259" key="12">
    <source>
        <dbReference type="Pfam" id="PF14703"/>
    </source>
</evidence>
<evidence type="ECO:0000256" key="8">
    <source>
        <dbReference type="SAM" id="Phobius"/>
    </source>
</evidence>